<dbReference type="Pfam" id="PF07883">
    <property type="entry name" value="Cupin_2"/>
    <property type="match status" value="1"/>
</dbReference>
<dbReference type="InterPro" id="IPR013096">
    <property type="entry name" value="Cupin_2"/>
</dbReference>
<protein>
    <submittedName>
        <fullName evidence="2">Dimethylsulfoniopropionate lyase DddW</fullName>
    </submittedName>
</protein>
<dbReference type="SUPFAM" id="SSF51182">
    <property type="entry name" value="RmlC-like cupins"/>
    <property type="match status" value="1"/>
</dbReference>
<dbReference type="Proteomes" id="UP000294835">
    <property type="component" value="Unassembled WGS sequence"/>
</dbReference>
<keyword evidence="2" id="KW-0456">Lyase</keyword>
<comment type="caution">
    <text evidence="2">The sequence shown here is derived from an EMBL/GenBank/DDBJ whole genome shotgun (WGS) entry which is preliminary data.</text>
</comment>
<dbReference type="AlphaFoldDB" id="A0A4R2QAR6"/>
<dbReference type="RefSeq" id="WP_243695721.1">
    <property type="nucleotide sequence ID" value="NZ_SLXP01000001.1"/>
</dbReference>
<accession>A0A4R2QAR6</accession>
<sequence>MDMTPLETLRERAFSVNGFTLEREGGTDPAFGNVTWRTLICADRQPSRHFVLGFAEFGPMGTLLAHRHAHAEFYLGFSGDGVVTVEGETHHIAPGVAIYLPPDAEHSVLAGPQGLCFAYGFPTDRFADVQYRFSAAAEPG</sequence>
<feature type="domain" description="Cupin type-2" evidence="1">
    <location>
        <begin position="55"/>
        <end position="108"/>
    </location>
</feature>
<dbReference type="GO" id="GO:0016829">
    <property type="term" value="F:lyase activity"/>
    <property type="evidence" value="ECO:0007669"/>
    <property type="project" value="UniProtKB-KW"/>
</dbReference>
<organism evidence="2 3">
    <name type="scientific">Rhodovulum marinum</name>
    <dbReference type="NCBI Taxonomy" id="320662"/>
    <lineage>
        <taxon>Bacteria</taxon>
        <taxon>Pseudomonadati</taxon>
        <taxon>Pseudomonadota</taxon>
        <taxon>Alphaproteobacteria</taxon>
        <taxon>Rhodobacterales</taxon>
        <taxon>Paracoccaceae</taxon>
        <taxon>Rhodovulum</taxon>
    </lineage>
</organism>
<dbReference type="Gene3D" id="2.60.120.10">
    <property type="entry name" value="Jelly Rolls"/>
    <property type="match status" value="1"/>
</dbReference>
<dbReference type="EMBL" id="SLXP01000001">
    <property type="protein sequence ID" value="TCP43991.1"/>
    <property type="molecule type" value="Genomic_DNA"/>
</dbReference>
<name>A0A4R2QAR6_9RHOB</name>
<reference evidence="2 3" key="1">
    <citation type="submission" date="2019-03" db="EMBL/GenBank/DDBJ databases">
        <title>Genomic Encyclopedia of Type Strains, Phase IV (KMG-IV): sequencing the most valuable type-strain genomes for metagenomic binning, comparative biology and taxonomic classification.</title>
        <authorList>
            <person name="Goeker M."/>
        </authorList>
    </citation>
    <scope>NUCLEOTIDE SEQUENCE [LARGE SCALE GENOMIC DNA]</scope>
    <source>
        <strain evidence="2 3">DSM 18063</strain>
    </source>
</reference>
<evidence type="ECO:0000313" key="2">
    <source>
        <dbReference type="EMBL" id="TCP43991.1"/>
    </source>
</evidence>
<dbReference type="InterPro" id="IPR014710">
    <property type="entry name" value="RmlC-like_jellyroll"/>
</dbReference>
<dbReference type="InterPro" id="IPR011051">
    <property type="entry name" value="RmlC_Cupin_sf"/>
</dbReference>
<evidence type="ECO:0000259" key="1">
    <source>
        <dbReference type="Pfam" id="PF07883"/>
    </source>
</evidence>
<proteinExistence type="predicted"/>
<evidence type="ECO:0000313" key="3">
    <source>
        <dbReference type="Proteomes" id="UP000294835"/>
    </source>
</evidence>
<keyword evidence="3" id="KW-1185">Reference proteome</keyword>
<gene>
    <name evidence="2" type="ORF">EV662_10176</name>
</gene>